<dbReference type="InterPro" id="IPR025164">
    <property type="entry name" value="Toastrack_DUF4097"/>
</dbReference>
<protein>
    <recommendedName>
        <fullName evidence="1">DUF4097 domain-containing protein</fullName>
    </recommendedName>
</protein>
<comment type="caution">
    <text evidence="2">The sequence shown here is derived from an EMBL/GenBank/DDBJ whole genome shotgun (WGS) entry which is preliminary data.</text>
</comment>
<evidence type="ECO:0000313" key="3">
    <source>
        <dbReference type="Proteomes" id="UP000179129"/>
    </source>
</evidence>
<sequence length="330" mass="35211">MTLLFQASAISSKNFHKRFLSGPGQTLTFTGERCHLCLSGAESAEIRIEGECGKDIEKHYDLSFEQSGGNLEIRVEAKQEKITRTILFGLIKVRDEAGLDLNPGQYLNLTVSVPDSTNLCITGRRGDVQVREIKGEVAIHNSRGEVVCERITGPLNVSNSRGETRLESIEGRFTVESSRGPVLVSHASPGGSISNSRGDIAVKSVTGALEACGTRGNITVSGLEGSIRAEGSRCNIAVELIRPPAQECEVNNTRGDITLSLPRESGAWIEAHASRGEVQTGLPLLVQGSVSSGNALEGKLGEGGPRLSLQTTRGNIRIAPLNGQISDVRE</sequence>
<dbReference type="PANTHER" id="PTHR34094:SF1">
    <property type="entry name" value="PROTEIN FAM185A"/>
    <property type="match status" value="1"/>
</dbReference>
<reference evidence="2 3" key="1">
    <citation type="journal article" date="2016" name="Nat. Commun.">
        <title>Thousands of microbial genomes shed light on interconnected biogeochemical processes in an aquifer system.</title>
        <authorList>
            <person name="Anantharaman K."/>
            <person name="Brown C.T."/>
            <person name="Hug L.A."/>
            <person name="Sharon I."/>
            <person name="Castelle C.J."/>
            <person name="Probst A.J."/>
            <person name="Thomas B.C."/>
            <person name="Singh A."/>
            <person name="Wilkins M.J."/>
            <person name="Karaoz U."/>
            <person name="Brodie E.L."/>
            <person name="Williams K.H."/>
            <person name="Hubbard S.S."/>
            <person name="Banfield J.F."/>
        </authorList>
    </citation>
    <scope>NUCLEOTIDE SEQUENCE [LARGE SCALE GENOMIC DNA]</scope>
</reference>
<dbReference type="AlphaFoldDB" id="A0A1F5Z2Q6"/>
<gene>
    <name evidence="2" type="ORF">A3F83_07530</name>
</gene>
<dbReference type="EMBL" id="MFIX01000010">
    <property type="protein sequence ID" value="OGG06696.1"/>
    <property type="molecule type" value="Genomic_DNA"/>
</dbReference>
<dbReference type="Pfam" id="PF13349">
    <property type="entry name" value="DUF4097"/>
    <property type="match status" value="1"/>
</dbReference>
<proteinExistence type="predicted"/>
<evidence type="ECO:0000313" key="2">
    <source>
        <dbReference type="EMBL" id="OGG06696.1"/>
    </source>
</evidence>
<organism evidence="2 3">
    <name type="scientific">Candidatus Glassbacteria bacterium RIFCSPLOWO2_12_FULL_58_11</name>
    <dbReference type="NCBI Taxonomy" id="1817867"/>
    <lineage>
        <taxon>Bacteria</taxon>
        <taxon>Candidatus Glassiibacteriota</taxon>
    </lineage>
</organism>
<dbReference type="STRING" id="1817867.A3F83_07530"/>
<dbReference type="Proteomes" id="UP000179129">
    <property type="component" value="Unassembled WGS sequence"/>
</dbReference>
<feature type="domain" description="DUF4097" evidence="1">
    <location>
        <begin position="58"/>
        <end position="318"/>
    </location>
</feature>
<evidence type="ECO:0000259" key="1">
    <source>
        <dbReference type="Pfam" id="PF13349"/>
    </source>
</evidence>
<dbReference type="PANTHER" id="PTHR34094">
    <property type="match status" value="1"/>
</dbReference>
<accession>A0A1F5Z2Q6</accession>
<name>A0A1F5Z2Q6_9BACT</name>